<dbReference type="SMART" id="SM00360">
    <property type="entry name" value="RRM"/>
    <property type="match status" value="1"/>
</dbReference>
<keyword evidence="10" id="KW-1185">Reference proteome</keyword>
<evidence type="ECO:0000313" key="10">
    <source>
        <dbReference type="Proteomes" id="UP000469558"/>
    </source>
</evidence>
<gene>
    <name evidence="9" type="ORF">LSUE1_G007040</name>
</gene>
<dbReference type="PROSITE" id="PS50102">
    <property type="entry name" value="RRM"/>
    <property type="match status" value="1"/>
</dbReference>
<proteinExistence type="predicted"/>
<dbReference type="Gene3D" id="3.30.70.330">
    <property type="match status" value="1"/>
</dbReference>
<dbReference type="PANTHER" id="PTHR45894">
    <property type="entry name" value="RNA-BINDING PROTEIN 8A"/>
    <property type="match status" value="1"/>
</dbReference>
<dbReference type="InterPro" id="IPR012677">
    <property type="entry name" value="Nucleotide-bd_a/b_plait_sf"/>
</dbReference>
<dbReference type="SUPFAM" id="SSF54928">
    <property type="entry name" value="RNA-binding domain, RBD"/>
    <property type="match status" value="1"/>
</dbReference>
<reference evidence="9 10" key="1">
    <citation type="submission" date="2018-05" db="EMBL/GenBank/DDBJ databases">
        <title>Genome sequencing and assembly of the regulated plant pathogen Lachnellula willkommii and related sister species for the development of diagnostic species identification markers.</title>
        <authorList>
            <person name="Giroux E."/>
            <person name="Bilodeau G."/>
        </authorList>
    </citation>
    <scope>NUCLEOTIDE SEQUENCE [LARGE SCALE GENOMIC DNA]</scope>
    <source>
        <strain evidence="9 10">CBS 268.59</strain>
    </source>
</reference>
<name>A0A8T9C2U7_9HELO</name>
<keyword evidence="5" id="KW-0539">Nucleus</keyword>
<evidence type="ECO:0000256" key="3">
    <source>
        <dbReference type="ARBA" id="ARBA00022490"/>
    </source>
</evidence>
<feature type="compositionally biased region" description="Polar residues" evidence="7">
    <location>
        <begin position="13"/>
        <end position="24"/>
    </location>
</feature>
<evidence type="ECO:0000256" key="5">
    <source>
        <dbReference type="ARBA" id="ARBA00023242"/>
    </source>
</evidence>
<evidence type="ECO:0000313" key="9">
    <source>
        <dbReference type="EMBL" id="TVY65665.1"/>
    </source>
</evidence>
<feature type="domain" description="RRM" evidence="8">
    <location>
        <begin position="38"/>
        <end position="116"/>
    </location>
</feature>
<dbReference type="Proteomes" id="UP000469558">
    <property type="component" value="Unassembled WGS sequence"/>
</dbReference>
<dbReference type="Pfam" id="PF00076">
    <property type="entry name" value="RRM_1"/>
    <property type="match status" value="1"/>
</dbReference>
<dbReference type="GO" id="GO:0003729">
    <property type="term" value="F:mRNA binding"/>
    <property type="evidence" value="ECO:0007669"/>
    <property type="project" value="InterPro"/>
</dbReference>
<feature type="region of interest" description="Disordered" evidence="7">
    <location>
        <begin position="116"/>
        <end position="150"/>
    </location>
</feature>
<keyword evidence="3" id="KW-0963">Cytoplasm</keyword>
<evidence type="ECO:0000259" key="8">
    <source>
        <dbReference type="PROSITE" id="PS50102"/>
    </source>
</evidence>
<dbReference type="OrthoDB" id="15688at2759"/>
<dbReference type="InterPro" id="IPR035979">
    <property type="entry name" value="RBD_domain_sf"/>
</dbReference>
<comment type="subcellular location">
    <subcellularLocation>
        <location evidence="2">Cytoplasm</location>
    </subcellularLocation>
    <subcellularLocation>
        <location evidence="1">Nucleus</location>
    </subcellularLocation>
</comment>
<dbReference type="GO" id="GO:0005737">
    <property type="term" value="C:cytoplasm"/>
    <property type="evidence" value="ECO:0007669"/>
    <property type="project" value="UniProtKB-SubCell"/>
</dbReference>
<evidence type="ECO:0000256" key="2">
    <source>
        <dbReference type="ARBA" id="ARBA00004496"/>
    </source>
</evidence>
<dbReference type="GO" id="GO:0006396">
    <property type="term" value="P:RNA processing"/>
    <property type="evidence" value="ECO:0007669"/>
    <property type="project" value="InterPro"/>
</dbReference>
<dbReference type="PRINTS" id="PR01738">
    <property type="entry name" value="RNABINDINGM8"/>
</dbReference>
<dbReference type="CDD" id="cd12324">
    <property type="entry name" value="RRM_RBM8"/>
    <property type="match status" value="1"/>
</dbReference>
<dbReference type="AlphaFoldDB" id="A0A8T9C2U7"/>
<comment type="caution">
    <text evidence="9">The sequence shown here is derived from an EMBL/GenBank/DDBJ whole genome shotgun (WGS) entry which is preliminary data.</text>
</comment>
<dbReference type="GO" id="GO:0005634">
    <property type="term" value="C:nucleus"/>
    <property type="evidence" value="ECO:0007669"/>
    <property type="project" value="UniProtKB-SubCell"/>
</dbReference>
<accession>A0A8T9C2U7</accession>
<evidence type="ECO:0000256" key="6">
    <source>
        <dbReference type="PROSITE-ProRule" id="PRU00176"/>
    </source>
</evidence>
<organism evidence="9 10">
    <name type="scientific">Lachnellula suecica</name>
    <dbReference type="NCBI Taxonomy" id="602035"/>
    <lineage>
        <taxon>Eukaryota</taxon>
        <taxon>Fungi</taxon>
        <taxon>Dikarya</taxon>
        <taxon>Ascomycota</taxon>
        <taxon>Pezizomycotina</taxon>
        <taxon>Leotiomycetes</taxon>
        <taxon>Helotiales</taxon>
        <taxon>Lachnaceae</taxon>
        <taxon>Lachnellula</taxon>
    </lineage>
</organism>
<evidence type="ECO:0000256" key="7">
    <source>
        <dbReference type="SAM" id="MobiDB-lite"/>
    </source>
</evidence>
<evidence type="ECO:0000256" key="1">
    <source>
        <dbReference type="ARBA" id="ARBA00004123"/>
    </source>
</evidence>
<dbReference type="InterPro" id="IPR000504">
    <property type="entry name" value="RRM_dom"/>
</dbReference>
<dbReference type="InterPro" id="IPR033744">
    <property type="entry name" value="RRM_RBM8"/>
</dbReference>
<dbReference type="InterPro" id="IPR008111">
    <property type="entry name" value="RNA-bd_8"/>
</dbReference>
<dbReference type="EMBL" id="QGMK01001649">
    <property type="protein sequence ID" value="TVY65665.1"/>
    <property type="molecule type" value="Genomic_DNA"/>
</dbReference>
<protein>
    <submittedName>
        <fullName evidence="9">Putative RNA-binding protein</fullName>
    </submittedName>
</protein>
<evidence type="ECO:0000256" key="4">
    <source>
        <dbReference type="ARBA" id="ARBA00022884"/>
    </source>
</evidence>
<keyword evidence="4 6" id="KW-0694">RNA-binding</keyword>
<feature type="region of interest" description="Disordered" evidence="7">
    <location>
        <begin position="1"/>
        <end position="24"/>
    </location>
</feature>
<sequence length="150" mass="16277">MADTMDIDEATSPGANTAKNASMGTHSGATAVRSIEGWIVIVSNIHEEAGEEDLTDVFAEYGEIKNMHLNLDRRTGYVKGYALIEYPTLDEARVAIDGAHNHKLLDQTLGVDFAFVRPPPGKARNGGRPPTKGRARTRSRSPAAKEDMVE</sequence>